<accession>E7N2G6</accession>
<comment type="caution">
    <text evidence="8">The sequence shown here is derived from an EMBL/GenBank/DDBJ whole genome shotgun (WGS) entry which is preliminary data.</text>
</comment>
<dbReference type="Pfam" id="PF07927">
    <property type="entry name" value="HicA_toxin"/>
    <property type="match status" value="1"/>
</dbReference>
<organism evidence="8 9">
    <name type="scientific">Selenomonas artemidis F0399</name>
    <dbReference type="NCBI Taxonomy" id="749551"/>
    <lineage>
        <taxon>Bacteria</taxon>
        <taxon>Bacillati</taxon>
        <taxon>Bacillota</taxon>
        <taxon>Negativicutes</taxon>
        <taxon>Selenomonadales</taxon>
        <taxon>Selenomonadaceae</taxon>
        <taxon>Selenomonas</taxon>
    </lineage>
</organism>
<dbReference type="STRING" id="749551.HMPREF9555_01182"/>
<evidence type="ECO:0000256" key="2">
    <source>
        <dbReference type="ARBA" id="ARBA00022649"/>
    </source>
</evidence>
<dbReference type="SUPFAM" id="SSF54786">
    <property type="entry name" value="YcfA/nrd intein domain"/>
    <property type="match status" value="1"/>
</dbReference>
<evidence type="ECO:0000256" key="6">
    <source>
        <dbReference type="ARBA" id="ARBA00022884"/>
    </source>
</evidence>
<sequence>MWMKKSELIKLLKKYGCTLVREGGNHEIWANKDDERFSVSRTKKEVPMPVVMKILKQAGIKDAGDDSI</sequence>
<dbReference type="EMBL" id="AECV01000019">
    <property type="protein sequence ID" value="EFW29644.1"/>
    <property type="molecule type" value="Genomic_DNA"/>
</dbReference>
<dbReference type="InterPro" id="IPR012933">
    <property type="entry name" value="HicA_mRNA_interferase"/>
</dbReference>
<dbReference type="GO" id="GO:0003729">
    <property type="term" value="F:mRNA binding"/>
    <property type="evidence" value="ECO:0007669"/>
    <property type="project" value="InterPro"/>
</dbReference>
<evidence type="ECO:0000313" key="9">
    <source>
        <dbReference type="Proteomes" id="UP000004633"/>
    </source>
</evidence>
<evidence type="ECO:0000313" key="8">
    <source>
        <dbReference type="EMBL" id="EFW29644.1"/>
    </source>
</evidence>
<evidence type="ECO:0000256" key="7">
    <source>
        <dbReference type="ARBA" id="ARBA00023016"/>
    </source>
</evidence>
<dbReference type="Gene3D" id="3.30.920.30">
    <property type="entry name" value="Hypothetical protein"/>
    <property type="match status" value="1"/>
</dbReference>
<comment type="similarity">
    <text evidence="1">Belongs to the HicA mRNA interferase family.</text>
</comment>
<keyword evidence="3" id="KW-0540">Nuclease</keyword>
<proteinExistence type="inferred from homology"/>
<keyword evidence="9" id="KW-1185">Reference proteome</keyword>
<keyword evidence="6" id="KW-0694">RNA-binding</keyword>
<gene>
    <name evidence="8" type="ORF">HMPREF9555_01182</name>
</gene>
<keyword evidence="4" id="KW-0255">Endonuclease</keyword>
<name>E7N2G6_9FIRM</name>
<dbReference type="GO" id="GO:0004519">
    <property type="term" value="F:endonuclease activity"/>
    <property type="evidence" value="ECO:0007669"/>
    <property type="project" value="UniProtKB-KW"/>
</dbReference>
<evidence type="ECO:0000256" key="1">
    <source>
        <dbReference type="ARBA" id="ARBA00006620"/>
    </source>
</evidence>
<dbReference type="Proteomes" id="UP000004633">
    <property type="component" value="Unassembled WGS sequence"/>
</dbReference>
<reference evidence="8 9" key="1">
    <citation type="submission" date="2010-08" db="EMBL/GenBank/DDBJ databases">
        <authorList>
            <person name="Weinstock G."/>
            <person name="Sodergren E."/>
            <person name="Clifton S."/>
            <person name="Fulton L."/>
            <person name="Fulton B."/>
            <person name="Courtney L."/>
            <person name="Fronick C."/>
            <person name="Harrison M."/>
            <person name="Strong C."/>
            <person name="Farmer C."/>
            <person name="Delahaunty K."/>
            <person name="Markovic C."/>
            <person name="Hall O."/>
            <person name="Minx P."/>
            <person name="Tomlinson C."/>
            <person name="Mitreva M."/>
            <person name="Hou S."/>
            <person name="Chen J."/>
            <person name="Wollam A."/>
            <person name="Pepin K.H."/>
            <person name="Johnson M."/>
            <person name="Bhonagiri V."/>
            <person name="Zhang X."/>
            <person name="Suruliraj S."/>
            <person name="Warren W."/>
            <person name="Chinwalla A."/>
            <person name="Mardis E.R."/>
            <person name="Wilson R.K."/>
        </authorList>
    </citation>
    <scope>NUCLEOTIDE SEQUENCE [LARGE SCALE GENOMIC DNA]</scope>
    <source>
        <strain evidence="8 9">F0399</strain>
    </source>
</reference>
<keyword evidence="7" id="KW-0346">Stress response</keyword>
<protein>
    <submittedName>
        <fullName evidence="8">YcfA-like protein</fullName>
    </submittedName>
</protein>
<evidence type="ECO:0000256" key="4">
    <source>
        <dbReference type="ARBA" id="ARBA00022759"/>
    </source>
</evidence>
<evidence type="ECO:0000256" key="3">
    <source>
        <dbReference type="ARBA" id="ARBA00022722"/>
    </source>
</evidence>
<dbReference type="InterPro" id="IPR038570">
    <property type="entry name" value="HicA_sf"/>
</dbReference>
<dbReference type="HOGENOM" id="CLU_164851_7_1_9"/>
<dbReference type="AlphaFoldDB" id="E7N2G6"/>
<dbReference type="GO" id="GO:0016787">
    <property type="term" value="F:hydrolase activity"/>
    <property type="evidence" value="ECO:0007669"/>
    <property type="project" value="UniProtKB-KW"/>
</dbReference>
<keyword evidence="2" id="KW-1277">Toxin-antitoxin system</keyword>
<keyword evidence="5" id="KW-0378">Hydrolase</keyword>
<evidence type="ECO:0000256" key="5">
    <source>
        <dbReference type="ARBA" id="ARBA00022801"/>
    </source>
</evidence>